<dbReference type="Proteomes" id="UP000309984">
    <property type="component" value="Unassembled WGS sequence"/>
</dbReference>
<dbReference type="Gene3D" id="2.120.10.30">
    <property type="entry name" value="TolB, C-terminal domain"/>
    <property type="match status" value="2"/>
</dbReference>
<sequence length="486" mass="51211">MRPNTPRFSGDGKTIFFAATPPTGGRQEIYQIKVDGTGLDCMTCGASPEITAGLSRVVPFQDDSGRLMIQVGTTPNGYAVFESDANGKRLVPVVAPPSAARALDPLREMRISPDGKQVLFSQIQLGQGGNITAVPIVGTLTRTTNATTGAAEYHVDNAQVVYPVGEGKQWTPDGKSVIIIGGTYEAGNVDDIAVNLATGAVSRITANLEYDEDIDMSPNGQWIAVGSTRGYHALSPMDRIERPAFLPAYIQGSVYQAYAGTSDGVNVSNQEWAIALEDELKGENGIPLFVNNDGYTARSMASWNADGTAVTFWEANPTDSRIVVANLQYTTSVGPVAADRSTPDPAQYTWAHPLATYVPSAAPLPSTGSYAGPGGGTAVVSETPGATGHTIRTVTYTNYVNSQGMVLNGTESTDSTASQSTIRYVADITVTGTHTGYLTGDVNINKLTRTITSTDPTNPTPITSSLDGDKQVLLDPTDIADARANM</sequence>
<name>A0AA94RFD4_9MYCO</name>
<dbReference type="AlphaFoldDB" id="A0AA94RFD4"/>
<gene>
    <name evidence="1" type="ORF">C1S79_01855</name>
</gene>
<evidence type="ECO:0000313" key="2">
    <source>
        <dbReference type="Proteomes" id="UP000309984"/>
    </source>
</evidence>
<comment type="caution">
    <text evidence="1">The sequence shown here is derived from an EMBL/GenBank/DDBJ whole genome shotgun (WGS) entry which is preliminary data.</text>
</comment>
<protein>
    <submittedName>
        <fullName evidence="1">Uncharacterized protein</fullName>
    </submittedName>
</protein>
<reference evidence="1 2" key="1">
    <citation type="submission" date="2018-01" db="EMBL/GenBank/DDBJ databases">
        <title>Comparative genomics of Mycobacterium mucogenicum and Mycobacterium neoaurum clade members emphasizing tRNA and non-coding RNA.</title>
        <authorList>
            <person name="Behra P.R.K."/>
            <person name="Pettersson B.M.F."/>
            <person name="Das S."/>
            <person name="Dasgupta S."/>
            <person name="Kirsebom L.A."/>
        </authorList>
    </citation>
    <scope>NUCLEOTIDE SEQUENCE [LARGE SCALE GENOMIC DNA]</scope>
    <source>
        <strain evidence="1 2">DSM 45104</strain>
    </source>
</reference>
<keyword evidence="2" id="KW-1185">Reference proteome</keyword>
<dbReference type="Pfam" id="PF07676">
    <property type="entry name" value="PD40"/>
    <property type="match status" value="1"/>
</dbReference>
<organism evidence="1 2">
    <name type="scientific">Mycolicibacterium phocaicum</name>
    <dbReference type="NCBI Taxonomy" id="319706"/>
    <lineage>
        <taxon>Bacteria</taxon>
        <taxon>Bacillati</taxon>
        <taxon>Actinomycetota</taxon>
        <taxon>Actinomycetes</taxon>
        <taxon>Mycobacteriales</taxon>
        <taxon>Mycobacteriaceae</taxon>
        <taxon>Mycolicibacterium</taxon>
    </lineage>
</organism>
<accession>A0AA94RFD4</accession>
<evidence type="ECO:0000313" key="1">
    <source>
        <dbReference type="EMBL" id="TLH75116.1"/>
    </source>
</evidence>
<dbReference type="EMBL" id="POTM01000006">
    <property type="protein sequence ID" value="TLH75116.1"/>
    <property type="molecule type" value="Genomic_DNA"/>
</dbReference>
<proteinExistence type="predicted"/>
<dbReference type="SUPFAM" id="SSF82171">
    <property type="entry name" value="DPP6 N-terminal domain-like"/>
    <property type="match status" value="1"/>
</dbReference>
<dbReference type="InterPro" id="IPR011042">
    <property type="entry name" value="6-blade_b-propeller_TolB-like"/>
</dbReference>
<dbReference type="InterPro" id="IPR011659">
    <property type="entry name" value="WD40"/>
</dbReference>